<dbReference type="AlphaFoldDB" id="A0A9P1NZI7"/>
<keyword evidence="3" id="KW-0813">Transport</keyword>
<dbReference type="PANTHER" id="PTHR30368:SF2">
    <property type="entry name" value="SULFATE-BINDING PROTEIN"/>
    <property type="match status" value="1"/>
</dbReference>
<reference evidence="7 8" key="1">
    <citation type="submission" date="2014-02" db="EMBL/GenBank/DDBJ databases">
        <authorList>
            <person name="Genoscope - CEA"/>
        </authorList>
    </citation>
    <scope>NUCLEOTIDE SEQUENCE [LARGE SCALE GENOMIC DNA]</scope>
    <source>
        <strain evidence="7 8">PCC 8005</strain>
    </source>
</reference>
<evidence type="ECO:0000256" key="2">
    <source>
        <dbReference type="ARBA" id="ARBA00006099"/>
    </source>
</evidence>
<evidence type="ECO:0000256" key="4">
    <source>
        <dbReference type="ARBA" id="ARBA00022729"/>
    </source>
</evidence>
<dbReference type="GO" id="GO:0140104">
    <property type="term" value="F:molecular carrier activity"/>
    <property type="evidence" value="ECO:0007669"/>
    <property type="project" value="InterPro"/>
</dbReference>
<sequence>MKANFPSRYLNSKPWRQRLSLFIVGISASGVIAACGTTGDTARDSVDLTLVSYAVTQAAYEQIIPQFAEEWKAQHGQDVRIRQSYGGSGSQARAVIDGLEADIVALALALDTQAIQEAGLIEPGWENEAPNNAIIHRSVAAIITRPGNPKNIQDWQDLARDDIQTITANPKTSGGARWNFLVLWGAKTETGQTEAQALDFVQQVFRNVPVLPRNAREATEVFYRQGQGDALINYENEVLLAQQQGQTLPYVIPQTNISIDNPIAVVDATVDRRGTREVAEAFVQFLYTPQAQRAFAQAGFRPVDPTIEAEFSDRFIPITNLFTVEDLGGWDAVQNQFFADGAMFDEIQAQIGR</sequence>
<dbReference type="InterPro" id="IPR005669">
    <property type="entry name" value="Thiosulph/SO4-bd"/>
</dbReference>
<dbReference type="Pfam" id="PF13531">
    <property type="entry name" value="SBP_bac_11"/>
    <property type="match status" value="1"/>
</dbReference>
<comment type="subcellular location">
    <subcellularLocation>
        <location evidence="1">Periplasm</location>
    </subcellularLocation>
</comment>
<dbReference type="InterPro" id="IPR034408">
    <property type="entry name" value="Sulphate/thiosulphate_BS"/>
</dbReference>
<feature type="signal peptide" evidence="6">
    <location>
        <begin position="1"/>
        <end position="33"/>
    </location>
</feature>
<dbReference type="PROSITE" id="PS51257">
    <property type="entry name" value="PROKAR_LIPOPROTEIN"/>
    <property type="match status" value="1"/>
</dbReference>
<evidence type="ECO:0000256" key="1">
    <source>
        <dbReference type="ARBA" id="ARBA00004418"/>
    </source>
</evidence>
<keyword evidence="5" id="KW-0574">Periplasm</keyword>
<dbReference type="PROSITE" id="PS00757">
    <property type="entry name" value="PROK_SULFATE_BIND_2"/>
    <property type="match status" value="1"/>
</dbReference>
<dbReference type="Proteomes" id="UP000032946">
    <property type="component" value="Chromosome"/>
</dbReference>
<evidence type="ECO:0000256" key="6">
    <source>
        <dbReference type="SAM" id="SignalP"/>
    </source>
</evidence>
<dbReference type="Gene3D" id="3.40.190.10">
    <property type="entry name" value="Periplasmic binding protein-like II"/>
    <property type="match status" value="2"/>
</dbReference>
<dbReference type="EMBL" id="FO818640">
    <property type="protein sequence ID" value="CDM95237.1"/>
    <property type="molecule type" value="Genomic_DNA"/>
</dbReference>
<protein>
    <submittedName>
        <fullName evidence="7">Sulfate ABC transporter, periplasmic sulfate-binding protein</fullName>
    </submittedName>
</protein>
<evidence type="ECO:0000256" key="5">
    <source>
        <dbReference type="ARBA" id="ARBA00022764"/>
    </source>
</evidence>
<dbReference type="PANTHER" id="PTHR30368">
    <property type="entry name" value="SULFATE-BINDING PROTEIN"/>
    <property type="match status" value="1"/>
</dbReference>
<dbReference type="RefSeq" id="WP_006670579.1">
    <property type="nucleotide sequence ID" value="NZ_FO818640.1"/>
</dbReference>
<name>A0A9P1NZI7_9CYAN</name>
<organism evidence="7 8">
    <name type="scientific">Limnospira indica PCC 8005</name>
    <dbReference type="NCBI Taxonomy" id="376219"/>
    <lineage>
        <taxon>Bacteria</taxon>
        <taxon>Bacillati</taxon>
        <taxon>Cyanobacteriota</taxon>
        <taxon>Cyanophyceae</taxon>
        <taxon>Oscillatoriophycideae</taxon>
        <taxon>Oscillatoriales</taxon>
        <taxon>Sirenicapillariaceae</taxon>
        <taxon>Limnospira</taxon>
    </lineage>
</organism>
<evidence type="ECO:0000256" key="3">
    <source>
        <dbReference type="ARBA" id="ARBA00022448"/>
    </source>
</evidence>
<gene>
    <name evidence="7" type="primary">cysP</name>
    <name evidence="7" type="ORF">ARTHRO_30505</name>
</gene>
<dbReference type="NCBIfam" id="TIGR00971">
    <property type="entry name" value="3a0106s03"/>
    <property type="match status" value="1"/>
</dbReference>
<dbReference type="GO" id="GO:1901681">
    <property type="term" value="F:sulfur compound binding"/>
    <property type="evidence" value="ECO:0007669"/>
    <property type="project" value="InterPro"/>
</dbReference>
<feature type="chain" id="PRO_5040435311" evidence="6">
    <location>
        <begin position="34"/>
        <end position="353"/>
    </location>
</feature>
<dbReference type="GO" id="GO:1902358">
    <property type="term" value="P:sulfate transmembrane transport"/>
    <property type="evidence" value="ECO:0007669"/>
    <property type="project" value="InterPro"/>
</dbReference>
<evidence type="ECO:0000313" key="7">
    <source>
        <dbReference type="EMBL" id="CDM95237.1"/>
    </source>
</evidence>
<evidence type="ECO:0000313" key="8">
    <source>
        <dbReference type="Proteomes" id="UP000032946"/>
    </source>
</evidence>
<dbReference type="SUPFAM" id="SSF53850">
    <property type="entry name" value="Periplasmic binding protein-like II"/>
    <property type="match status" value="1"/>
</dbReference>
<comment type="similarity">
    <text evidence="2">Belongs to the prokaryotic sulfate-binding protein family.</text>
</comment>
<proteinExistence type="inferred from homology"/>
<dbReference type="NCBIfam" id="NF008022">
    <property type="entry name" value="PRK10752.1"/>
    <property type="match status" value="1"/>
</dbReference>
<keyword evidence="8" id="KW-1185">Reference proteome</keyword>
<dbReference type="CDD" id="cd01005">
    <property type="entry name" value="PBP2_CysP"/>
    <property type="match status" value="1"/>
</dbReference>
<dbReference type="GO" id="GO:0042597">
    <property type="term" value="C:periplasmic space"/>
    <property type="evidence" value="ECO:0007669"/>
    <property type="project" value="UniProtKB-SubCell"/>
</dbReference>
<keyword evidence="4 6" id="KW-0732">Signal</keyword>
<accession>A0A9P1NZI7</accession>